<sequence>MPVHPAEEHASGNIADQVAKNSPDSTASPHKHHHEGSNATSGGSIGSMAHKAAPGPVMVENIGQPTSKDELKKRDAELNK</sequence>
<evidence type="ECO:0000313" key="3">
    <source>
        <dbReference type="Proteomes" id="UP000800093"/>
    </source>
</evidence>
<dbReference type="OrthoDB" id="2532734at2759"/>
<dbReference type="Proteomes" id="UP000800093">
    <property type="component" value="Unassembled WGS sequence"/>
</dbReference>
<comment type="caution">
    <text evidence="2">The sequence shown here is derived from an EMBL/GenBank/DDBJ whole genome shotgun (WGS) entry which is preliminary data.</text>
</comment>
<keyword evidence="3" id="KW-1185">Reference proteome</keyword>
<reference evidence="3" key="1">
    <citation type="journal article" date="2020" name="Stud. Mycol.">
        <title>101 Dothideomycetes genomes: A test case for predicting lifestyles and emergence of pathogens.</title>
        <authorList>
            <person name="Haridas S."/>
            <person name="Albert R."/>
            <person name="Binder M."/>
            <person name="Bloem J."/>
            <person name="LaButti K."/>
            <person name="Salamov A."/>
            <person name="Andreopoulos B."/>
            <person name="Baker S."/>
            <person name="Barry K."/>
            <person name="Bills G."/>
            <person name="Bluhm B."/>
            <person name="Cannon C."/>
            <person name="Castanera R."/>
            <person name="Culley D."/>
            <person name="Daum C."/>
            <person name="Ezra D."/>
            <person name="Gonzalez J."/>
            <person name="Henrissat B."/>
            <person name="Kuo A."/>
            <person name="Liang C."/>
            <person name="Lipzen A."/>
            <person name="Lutzoni F."/>
            <person name="Magnuson J."/>
            <person name="Mondo S."/>
            <person name="Nolan M."/>
            <person name="Ohm R."/>
            <person name="Pangilinan J."/>
            <person name="Park H.-J."/>
            <person name="Ramirez L."/>
            <person name="Alfaro M."/>
            <person name="Sun H."/>
            <person name="Tritt A."/>
            <person name="Yoshinaga Y."/>
            <person name="Zwiers L.-H."/>
            <person name="Turgeon B."/>
            <person name="Goodwin S."/>
            <person name="Spatafora J."/>
            <person name="Crous P."/>
            <person name="Grigoriev I."/>
        </authorList>
    </citation>
    <scope>NUCLEOTIDE SEQUENCE [LARGE SCALE GENOMIC DNA]</scope>
    <source>
        <strain evidence="3">CBS 304.66</strain>
    </source>
</reference>
<dbReference type="EMBL" id="ML986723">
    <property type="protein sequence ID" value="KAF2259060.1"/>
    <property type="molecule type" value="Genomic_DNA"/>
</dbReference>
<evidence type="ECO:0000256" key="1">
    <source>
        <dbReference type="SAM" id="MobiDB-lite"/>
    </source>
</evidence>
<protein>
    <submittedName>
        <fullName evidence="2">Uncharacterized protein</fullName>
    </submittedName>
</protein>
<evidence type="ECO:0000313" key="2">
    <source>
        <dbReference type="EMBL" id="KAF2259060.1"/>
    </source>
</evidence>
<feature type="compositionally biased region" description="Basic and acidic residues" evidence="1">
    <location>
        <begin position="1"/>
        <end position="10"/>
    </location>
</feature>
<feature type="compositionally biased region" description="Polar residues" evidence="1">
    <location>
        <begin position="19"/>
        <end position="28"/>
    </location>
</feature>
<feature type="compositionally biased region" description="Basic and acidic residues" evidence="1">
    <location>
        <begin position="67"/>
        <end position="80"/>
    </location>
</feature>
<dbReference type="AlphaFoldDB" id="A0A9P4K2S0"/>
<organism evidence="2 3">
    <name type="scientific">Lojkania enalia</name>
    <dbReference type="NCBI Taxonomy" id="147567"/>
    <lineage>
        <taxon>Eukaryota</taxon>
        <taxon>Fungi</taxon>
        <taxon>Dikarya</taxon>
        <taxon>Ascomycota</taxon>
        <taxon>Pezizomycotina</taxon>
        <taxon>Dothideomycetes</taxon>
        <taxon>Pleosporomycetidae</taxon>
        <taxon>Pleosporales</taxon>
        <taxon>Pleosporales incertae sedis</taxon>
        <taxon>Lojkania</taxon>
    </lineage>
</organism>
<name>A0A9P4K2S0_9PLEO</name>
<feature type="region of interest" description="Disordered" evidence="1">
    <location>
        <begin position="1"/>
        <end position="80"/>
    </location>
</feature>
<accession>A0A9P4K2S0</accession>
<gene>
    <name evidence="2" type="ORF">CC78DRAFT_586385</name>
</gene>
<proteinExistence type="predicted"/>